<name>A0ABX7BL10_9CAUL</name>
<proteinExistence type="predicted"/>
<accession>A0ABX7BL10</accession>
<organism evidence="1 2">
    <name type="scientific">Brevundimonas vitisensis</name>
    <dbReference type="NCBI Taxonomy" id="2800818"/>
    <lineage>
        <taxon>Bacteria</taxon>
        <taxon>Pseudomonadati</taxon>
        <taxon>Pseudomonadota</taxon>
        <taxon>Alphaproteobacteria</taxon>
        <taxon>Caulobacterales</taxon>
        <taxon>Caulobacteraceae</taxon>
        <taxon>Brevundimonas</taxon>
    </lineage>
</organism>
<evidence type="ECO:0000313" key="1">
    <source>
        <dbReference type="EMBL" id="QQQ17942.1"/>
    </source>
</evidence>
<dbReference type="EMBL" id="CP067977">
    <property type="protein sequence ID" value="QQQ17942.1"/>
    <property type="molecule type" value="Genomic_DNA"/>
</dbReference>
<gene>
    <name evidence="1" type="ORF">JIP62_11485</name>
</gene>
<dbReference type="Proteomes" id="UP000595448">
    <property type="component" value="Chromosome"/>
</dbReference>
<protein>
    <submittedName>
        <fullName evidence="1">N-acetyltransferase</fullName>
    </submittedName>
</protein>
<evidence type="ECO:0000313" key="2">
    <source>
        <dbReference type="Proteomes" id="UP000595448"/>
    </source>
</evidence>
<keyword evidence="2" id="KW-1185">Reference proteome</keyword>
<reference evidence="1 2" key="1">
    <citation type="submission" date="2021-01" db="EMBL/GenBank/DDBJ databases">
        <title>Brevundimonas vitis sp. nov., an bacterium isolated from grape (Vitis vinifera).</title>
        <authorList>
            <person name="Jiang L."/>
            <person name="Lee J."/>
        </authorList>
    </citation>
    <scope>NUCLEOTIDE SEQUENCE [LARGE SCALE GENOMIC DNA]</scope>
    <source>
        <strain evidence="1 2">GRTSA-9</strain>
    </source>
</reference>
<sequence>MPARDFAPADIPAVDALHRSVGWPVRSAAGWTWLRQNPAQRATGSPLGYVLADDQDRPAAFLGNLVQGFRQGERTVYGATGFSLIVPPEKAGRSRGLVKALMTQPGMFAHYTFNANPAAARIYDRIGLEPWPVGTHALKLSWIIDPLVCAAGRGLRQIDDRWPGLTPRLGERLMNRRLGQGRSLRLPAGVTVLTDLTDSSPYAAFWQALVAEGRLVADRNPAMLRWRLANPDVTTAPLALIGSHGGRVVGHALAVLAKDNAISPPVLEVIDLIALEGHPEAVASLMQAMIEAAPSLGAAKVRLQVVSPRLLSQLGGWERRARREGGWGHGHATFAADGPDPAGWSPTPLDGDYLICLRPVPVSGARVL</sequence>
<dbReference type="RefSeq" id="WP_201102317.1">
    <property type="nucleotide sequence ID" value="NZ_CP067977.1"/>
</dbReference>